<feature type="compositionally biased region" description="Basic and acidic residues" evidence="5">
    <location>
        <begin position="169"/>
        <end position="178"/>
    </location>
</feature>
<organism evidence="7 8">
    <name type="scientific">Clonostachys rhizophaga</name>
    <dbReference type="NCBI Taxonomy" id="160324"/>
    <lineage>
        <taxon>Eukaryota</taxon>
        <taxon>Fungi</taxon>
        <taxon>Dikarya</taxon>
        <taxon>Ascomycota</taxon>
        <taxon>Pezizomycotina</taxon>
        <taxon>Sordariomycetes</taxon>
        <taxon>Hypocreomycetidae</taxon>
        <taxon>Hypocreales</taxon>
        <taxon>Bionectriaceae</taxon>
        <taxon>Clonostachys</taxon>
    </lineage>
</organism>
<dbReference type="GO" id="GO:0006914">
    <property type="term" value="P:autophagy"/>
    <property type="evidence" value="ECO:0007669"/>
    <property type="project" value="UniProtKB-KW"/>
</dbReference>
<evidence type="ECO:0000313" key="8">
    <source>
        <dbReference type="Proteomes" id="UP000696573"/>
    </source>
</evidence>
<evidence type="ECO:0000313" key="7">
    <source>
        <dbReference type="EMBL" id="CAH0033640.1"/>
    </source>
</evidence>
<reference evidence="7" key="1">
    <citation type="submission" date="2021-10" db="EMBL/GenBank/DDBJ databases">
        <authorList>
            <person name="Piombo E."/>
        </authorList>
    </citation>
    <scope>NUCLEOTIDE SEQUENCE</scope>
</reference>
<feature type="region of interest" description="Disordered" evidence="5">
    <location>
        <begin position="228"/>
        <end position="258"/>
    </location>
</feature>
<keyword evidence="3" id="KW-0072">Autophagy</keyword>
<dbReference type="GO" id="GO:0034045">
    <property type="term" value="C:phagophore assembly site membrane"/>
    <property type="evidence" value="ECO:0007669"/>
    <property type="project" value="UniProtKB-SubCell"/>
</dbReference>
<dbReference type="InterPro" id="IPR045269">
    <property type="entry name" value="Atg1-like"/>
</dbReference>
<evidence type="ECO:0000256" key="5">
    <source>
        <dbReference type="SAM" id="MobiDB-lite"/>
    </source>
</evidence>
<feature type="compositionally biased region" description="Basic and acidic residues" evidence="5">
    <location>
        <begin position="126"/>
        <end position="147"/>
    </location>
</feature>
<evidence type="ECO:0000256" key="3">
    <source>
        <dbReference type="ARBA" id="ARBA00023006"/>
    </source>
</evidence>
<dbReference type="AlphaFoldDB" id="A0A9N9YVN9"/>
<dbReference type="InterPro" id="IPR011009">
    <property type="entry name" value="Kinase-like_dom_sf"/>
</dbReference>
<dbReference type="PROSITE" id="PS00108">
    <property type="entry name" value="PROTEIN_KINASE_ST"/>
    <property type="match status" value="1"/>
</dbReference>
<dbReference type="InterPro" id="IPR000719">
    <property type="entry name" value="Prot_kinase_dom"/>
</dbReference>
<dbReference type="GO" id="GO:0004674">
    <property type="term" value="F:protein serine/threonine kinase activity"/>
    <property type="evidence" value="ECO:0007669"/>
    <property type="project" value="InterPro"/>
</dbReference>
<dbReference type="SMART" id="SM00220">
    <property type="entry name" value="S_TKc"/>
    <property type="match status" value="1"/>
</dbReference>
<gene>
    <name evidence="7" type="ORF">CRHIZ90672A_00008793</name>
</gene>
<name>A0A9N9YVN9_9HYPO</name>
<dbReference type="EMBL" id="CABFNQ020000747">
    <property type="protein sequence ID" value="CAH0033640.1"/>
    <property type="molecule type" value="Genomic_DNA"/>
</dbReference>
<evidence type="ECO:0000256" key="2">
    <source>
        <dbReference type="ARBA" id="ARBA00022448"/>
    </source>
</evidence>
<protein>
    <recommendedName>
        <fullName evidence="4">Autophagy-related protein 1</fullName>
    </recommendedName>
</protein>
<dbReference type="InterPro" id="IPR008271">
    <property type="entry name" value="Ser/Thr_kinase_AS"/>
</dbReference>
<keyword evidence="8" id="KW-1185">Reference proteome</keyword>
<dbReference type="Pfam" id="PF00069">
    <property type="entry name" value="Pkinase"/>
    <property type="match status" value="1"/>
</dbReference>
<dbReference type="SUPFAM" id="SSF56112">
    <property type="entry name" value="Protein kinase-like (PK-like)"/>
    <property type="match status" value="1"/>
</dbReference>
<dbReference type="PROSITE" id="PS50011">
    <property type="entry name" value="PROTEIN_KINASE_DOM"/>
    <property type="match status" value="1"/>
</dbReference>
<dbReference type="GO" id="GO:0010506">
    <property type="term" value="P:regulation of autophagy"/>
    <property type="evidence" value="ECO:0007669"/>
    <property type="project" value="InterPro"/>
</dbReference>
<dbReference type="PANTHER" id="PTHR24348:SF68">
    <property type="entry name" value="SERINE_THREONINE-PROTEIN KINASE ATG1C"/>
    <property type="match status" value="1"/>
</dbReference>
<sequence length="640" mass="72361">MASFKTLQLIEFVLDAHPSGFYWTADLIVRAASQLVVLLTDSYQKSRIVNARDSIFDNIQQRGTNEKVGSRTDWMKKVLERPDPRRMAETASLFRTPSPGTSDRVTQRSGNGGLTRRPLKTVNVESDTKKSARYSDGDAPLNEHDLDSIDLNQDTELSSTITEAYLRRQSERAQKASGKDPLLNESPEPKKTARWPKVKELARQIQEEGSLNEHDLDKIDLNRDAKLGSRATEAYPRPQNERAQNEIEKEPLLNESPEPNKVIEQSTRSGKVVSDLVRDSKLETIIASNASVVRHISYVSNPRMRQRRLKKEETWRRRKKLGSGSFGCVWLEERLDGDDTGRLRAVKEITKSREGKRSEIDYNRELEAIAKFSHSKYVHCFVQSFGWYESENTIFITMEYIEKGDLQSYLVRPFPEEEVKQIAFQLLEGLEYMHENGFAHRDLKPANILVSEPSPNWWVKISDFGISKRAEEATAYRTFVGTRGYLAPEILGIYSIADMNNISSSQTLDDSSSLYTVSVDLWALGAIIYRLLTNEILFGDPRDLAKYVAAGHPFPRAIASELGASEACVDFLENIMARSPNSRPSSSEALRHPWLSELQDPVDTTIDALEELSIAVEDSRTKHTIVDTSVASAQWPTSLG</sequence>
<evidence type="ECO:0000256" key="1">
    <source>
        <dbReference type="ARBA" id="ARBA00004623"/>
    </source>
</evidence>
<dbReference type="Gene3D" id="1.10.510.10">
    <property type="entry name" value="Transferase(Phosphotransferase) domain 1"/>
    <property type="match status" value="1"/>
</dbReference>
<evidence type="ECO:0000259" key="6">
    <source>
        <dbReference type="PROSITE" id="PS50011"/>
    </source>
</evidence>
<feature type="compositionally biased region" description="Basic and acidic residues" evidence="5">
    <location>
        <begin position="187"/>
        <end position="196"/>
    </location>
</feature>
<feature type="region of interest" description="Disordered" evidence="5">
    <location>
        <begin position="90"/>
        <end position="154"/>
    </location>
</feature>
<accession>A0A9N9YVN9</accession>
<keyword evidence="2" id="KW-0813">Transport</keyword>
<feature type="compositionally biased region" description="Polar residues" evidence="5">
    <location>
        <begin position="93"/>
        <end position="109"/>
    </location>
</feature>
<comment type="caution">
    <text evidence="7">The sequence shown here is derived from an EMBL/GenBank/DDBJ whole genome shotgun (WGS) entry which is preliminary data.</text>
</comment>
<proteinExistence type="predicted"/>
<comment type="subcellular location">
    <subcellularLocation>
        <location evidence="1">Preautophagosomal structure membrane</location>
        <topology evidence="1">Peripheral membrane protein</topology>
    </subcellularLocation>
</comment>
<feature type="domain" description="Protein kinase" evidence="6">
    <location>
        <begin position="315"/>
        <end position="595"/>
    </location>
</feature>
<feature type="region of interest" description="Disordered" evidence="5">
    <location>
        <begin position="169"/>
        <end position="196"/>
    </location>
</feature>
<evidence type="ECO:0000256" key="4">
    <source>
        <dbReference type="ARBA" id="ARBA00030237"/>
    </source>
</evidence>
<dbReference type="PANTHER" id="PTHR24348">
    <property type="entry name" value="SERINE/THREONINE-PROTEIN KINASE UNC-51-RELATED"/>
    <property type="match status" value="1"/>
</dbReference>
<dbReference type="OrthoDB" id="10252171at2759"/>
<feature type="compositionally biased region" description="Basic and acidic residues" evidence="5">
    <location>
        <begin position="239"/>
        <end position="252"/>
    </location>
</feature>
<dbReference type="Proteomes" id="UP000696573">
    <property type="component" value="Unassembled WGS sequence"/>
</dbReference>
<dbReference type="GO" id="GO:0005524">
    <property type="term" value="F:ATP binding"/>
    <property type="evidence" value="ECO:0007669"/>
    <property type="project" value="InterPro"/>
</dbReference>